<evidence type="ECO:0000313" key="6">
    <source>
        <dbReference type="Proteomes" id="UP000249619"/>
    </source>
</evidence>
<feature type="domain" description="ELYS-like" evidence="4">
    <location>
        <begin position="35"/>
        <end position="272"/>
    </location>
</feature>
<dbReference type="AlphaFoldDB" id="A0A364MSK0"/>
<comment type="subcellular location">
    <subcellularLocation>
        <location evidence="1">Nucleus</location>
    </subcellularLocation>
</comment>
<dbReference type="Pfam" id="PF13934">
    <property type="entry name" value="ELYS"/>
    <property type="match status" value="1"/>
</dbReference>
<evidence type="ECO:0000259" key="4">
    <source>
        <dbReference type="Pfam" id="PF13934"/>
    </source>
</evidence>
<evidence type="ECO:0000256" key="1">
    <source>
        <dbReference type="ARBA" id="ARBA00004123"/>
    </source>
</evidence>
<comment type="caution">
    <text evidence="5">The sequence shown here is derived from an EMBL/GenBank/DDBJ whole genome shotgun (WGS) entry which is preliminary data.</text>
</comment>
<keyword evidence="2" id="KW-0539">Nucleus</keyword>
<protein>
    <recommendedName>
        <fullName evidence="4">ELYS-like domain-containing protein</fullName>
    </recommendedName>
</protein>
<keyword evidence="6" id="KW-1185">Reference proteome</keyword>
<dbReference type="Proteomes" id="UP000249619">
    <property type="component" value="Unassembled WGS sequence"/>
</dbReference>
<dbReference type="GO" id="GO:0005634">
    <property type="term" value="C:nucleus"/>
    <property type="evidence" value="ECO:0007669"/>
    <property type="project" value="UniProtKB-SubCell"/>
</dbReference>
<dbReference type="Pfam" id="PF13376">
    <property type="entry name" value="OmdA"/>
    <property type="match status" value="1"/>
</dbReference>
<sequence>MLDVEDFEAVYRGLYYNDGLVQEIQSYRTALGGRTFFERLLSLLQIKGSKLYPPKSPQQLQDLHQRIVSAETTLHNKHCLVFYLLKDLSAQHHETTELSEAFAKDVHLEKRFWTFVEGLWFLDHLQFSTAVGHLTHPSIIPTFPDEIMHTLLTGRDKLNSLGMVRDPKDDILALAYYNCVKPPLEDEKIRVEFAKYLAGRNVTEMYYWIHTRPDYEQKPLMEILIEETLDHNAWSEGPEHDVYPREAKAYELVSLPFSEEEEDFIEKFLTEGRGRTFQSAQDLVMMRKIATGKLADVASDPWFQFRALMPLRLGIAVPRNSMTELIKRIYDRMESIAFCIYDLPSPEDAKTWSPPQWFERLVYQNTRNLARQGRVFTTPFCRINFCANYALMAPSNIVKRIEAAKPAKNPELSLLPEGRVKWQLDHMGVDELQKKVLESERKGKGEKKWLISILMGKEVAPKMTRLGGSIRRRAAIMSPKSALPELPTQSFPTAADFEAFLEREHTTAPGIFVKLAKKSSGISSITAAEAVEVALCFGWIDGRANSIDEKWWTVRYTPRRAKSVWSQKNVGTIARLIDEGRMRPAGLGAVDAAKADGRWDRAYPGPATIVVPEDLKTALAEVPTAEALWESMNKSERYATLWKIENGTQTGRLKRIQTAVQTLAAGRRPGSTPAKANRTAVSKEGGRVQKASTSGKPAAPNLPTREGLRQRKT</sequence>
<dbReference type="STRING" id="183478.A0A364MSK0"/>
<dbReference type="InterPro" id="IPR025151">
    <property type="entry name" value="ELYS_dom"/>
</dbReference>
<feature type="region of interest" description="Disordered" evidence="3">
    <location>
        <begin position="664"/>
        <end position="713"/>
    </location>
</feature>
<evidence type="ECO:0000256" key="2">
    <source>
        <dbReference type="ARBA" id="ARBA00023242"/>
    </source>
</evidence>
<organism evidence="5 6">
    <name type="scientific">Stemphylium lycopersici</name>
    <name type="common">Tomato gray leaf spot disease fungus</name>
    <name type="synonym">Thyrospora lycopersici</name>
    <dbReference type="NCBI Taxonomy" id="183478"/>
    <lineage>
        <taxon>Eukaryota</taxon>
        <taxon>Fungi</taxon>
        <taxon>Dikarya</taxon>
        <taxon>Ascomycota</taxon>
        <taxon>Pezizomycotina</taxon>
        <taxon>Dothideomycetes</taxon>
        <taxon>Pleosporomycetidae</taxon>
        <taxon>Pleosporales</taxon>
        <taxon>Pleosporineae</taxon>
        <taxon>Pleosporaceae</taxon>
        <taxon>Stemphylium</taxon>
    </lineage>
</organism>
<name>A0A364MSK0_STELY</name>
<dbReference type="EMBL" id="QGDH01000237">
    <property type="protein sequence ID" value="RAR01994.1"/>
    <property type="molecule type" value="Genomic_DNA"/>
</dbReference>
<accession>A0A364MSK0</accession>
<gene>
    <name evidence="5" type="ORF">DDE83_008733</name>
</gene>
<evidence type="ECO:0000256" key="3">
    <source>
        <dbReference type="SAM" id="MobiDB-lite"/>
    </source>
</evidence>
<reference evidence="6" key="1">
    <citation type="submission" date="2018-05" db="EMBL/GenBank/DDBJ databases">
        <title>Draft genome sequence of Stemphylium lycopersici strain CIDEFI 213.</title>
        <authorList>
            <person name="Medina R."/>
            <person name="Franco M.E.E."/>
            <person name="Lucentini C.G."/>
            <person name="Saparrat M.C.N."/>
            <person name="Balatti P.A."/>
        </authorList>
    </citation>
    <scope>NUCLEOTIDE SEQUENCE [LARGE SCALE GENOMIC DNA]</scope>
    <source>
        <strain evidence="6">CIDEFI 213</strain>
    </source>
</reference>
<evidence type="ECO:0000313" key="5">
    <source>
        <dbReference type="EMBL" id="RAR01994.1"/>
    </source>
</evidence>
<proteinExistence type="predicted"/>